<dbReference type="Pfam" id="PF01531">
    <property type="entry name" value="Glyco_transf_11"/>
    <property type="match status" value="1"/>
</dbReference>
<reference evidence="3 4" key="1">
    <citation type="submission" date="2019-10" db="EMBL/GenBank/DDBJ databases">
        <title>Prolixibacter strains distinguished by the presence of nitrate reductase genes were adept at nitrate-dependent anaerobic corrosion of metallic iron and carbon steel.</title>
        <authorList>
            <person name="Iino T."/>
            <person name="Shono N."/>
            <person name="Ito K."/>
            <person name="Nakamura R."/>
            <person name="Sueoka K."/>
            <person name="Harayama S."/>
            <person name="Ohkuma M."/>
        </authorList>
    </citation>
    <scope>NUCLEOTIDE SEQUENCE [LARGE SCALE GENOMIC DNA]</scope>
    <source>
        <strain evidence="3 4">JCM 13498</strain>
    </source>
</reference>
<evidence type="ECO:0000256" key="1">
    <source>
        <dbReference type="ARBA" id="ARBA00022676"/>
    </source>
</evidence>
<protein>
    <submittedName>
        <fullName evidence="3">Alpha-1,2-fucosyltransferase</fullName>
    </submittedName>
</protein>
<dbReference type="AlphaFoldDB" id="A0A5M4AXH3"/>
<keyword evidence="2 3" id="KW-0808">Transferase</keyword>
<evidence type="ECO:0000313" key="4">
    <source>
        <dbReference type="Proteomes" id="UP000391834"/>
    </source>
</evidence>
<dbReference type="GO" id="GO:0008107">
    <property type="term" value="F:galactoside 2-alpha-L-fucosyltransferase activity"/>
    <property type="evidence" value="ECO:0007669"/>
    <property type="project" value="InterPro"/>
</dbReference>
<dbReference type="PANTHER" id="PTHR11927:SF9">
    <property type="entry name" value="L-FUCOSYLTRANSFERASE"/>
    <property type="match status" value="1"/>
</dbReference>
<dbReference type="GO" id="GO:0005975">
    <property type="term" value="P:carbohydrate metabolic process"/>
    <property type="evidence" value="ECO:0007669"/>
    <property type="project" value="InterPro"/>
</dbReference>
<dbReference type="Proteomes" id="UP000391834">
    <property type="component" value="Unassembled WGS sequence"/>
</dbReference>
<comment type="caution">
    <text evidence="3">The sequence shown here is derived from an EMBL/GenBank/DDBJ whole genome shotgun (WGS) entry which is preliminary data.</text>
</comment>
<gene>
    <name evidence="3" type="ORF">PbJCM13498_14450</name>
</gene>
<accession>A0A5M4AXH3</accession>
<evidence type="ECO:0000313" key="3">
    <source>
        <dbReference type="EMBL" id="GET32582.1"/>
    </source>
</evidence>
<dbReference type="PANTHER" id="PTHR11927">
    <property type="entry name" value="GALACTOSIDE 2-L-FUCOSYLTRANSFERASE"/>
    <property type="match status" value="1"/>
</dbReference>
<evidence type="ECO:0000256" key="2">
    <source>
        <dbReference type="ARBA" id="ARBA00022679"/>
    </source>
</evidence>
<dbReference type="GO" id="GO:0016020">
    <property type="term" value="C:membrane"/>
    <property type="evidence" value="ECO:0007669"/>
    <property type="project" value="InterPro"/>
</dbReference>
<dbReference type="InterPro" id="IPR002516">
    <property type="entry name" value="Glyco_trans_11"/>
</dbReference>
<dbReference type="OrthoDB" id="9794601at2"/>
<dbReference type="EMBL" id="BLAX01000001">
    <property type="protein sequence ID" value="GET32582.1"/>
    <property type="molecule type" value="Genomic_DNA"/>
</dbReference>
<proteinExistence type="predicted"/>
<keyword evidence="1 3" id="KW-0328">Glycosyltransferase</keyword>
<dbReference type="RefSeq" id="WP_025865533.1">
    <property type="nucleotide sequence ID" value="NZ_BLAX01000001.1"/>
</dbReference>
<name>A0A5M4AXH3_9BACT</name>
<dbReference type="Gene3D" id="3.40.50.11350">
    <property type="match status" value="1"/>
</dbReference>
<keyword evidence="4" id="KW-1185">Reference proteome</keyword>
<dbReference type="CDD" id="cd11301">
    <property type="entry name" value="Fut1_Fut2_like"/>
    <property type="match status" value="1"/>
</dbReference>
<sequence>MIIIRLRSGLGNQMFQYAFFKQMQAWHGADNVKLDISTYHWKVHNGREIDKIFNVDLSKDSVPSKVSLKYADVGYQFHHRVLRRLRGIKHRSYRFWKDIAFEEYKHLKDIYLEGYWNEEKYFKDVEAEIRETYQFDFNLNSEESELLELINDKESVAVHVRRGDYVKYPKAFPMCKPSYYQQAQSLLEREGKKFHYFVFSDDLDWCKQELQFLGNVSFVENPDKSAAFKDMFFMSQCKHNIIANSTFSWWSAWLNNNPDKTVIYPESALKTYGEMPRGWIKL</sequence>
<organism evidence="3 4">
    <name type="scientific">Prolixibacter bellariivorans</name>
    <dbReference type="NCBI Taxonomy" id="314319"/>
    <lineage>
        <taxon>Bacteria</taxon>
        <taxon>Pseudomonadati</taxon>
        <taxon>Bacteroidota</taxon>
        <taxon>Bacteroidia</taxon>
        <taxon>Marinilabiliales</taxon>
        <taxon>Prolixibacteraceae</taxon>
        <taxon>Prolixibacter</taxon>
    </lineage>
</organism>